<gene>
    <name evidence="2" type="ORF">SAMN02787118_112146</name>
</gene>
<accession>A0A1I2LS59</accession>
<evidence type="ECO:0000313" key="3">
    <source>
        <dbReference type="Proteomes" id="UP000181942"/>
    </source>
</evidence>
<name>A0A1I2LS59_9ACTN</name>
<organism evidence="2 3">
    <name type="scientific">Streptomyces mirabilis</name>
    <dbReference type="NCBI Taxonomy" id="68239"/>
    <lineage>
        <taxon>Bacteria</taxon>
        <taxon>Bacillati</taxon>
        <taxon>Actinomycetota</taxon>
        <taxon>Actinomycetes</taxon>
        <taxon>Kitasatosporales</taxon>
        <taxon>Streptomycetaceae</taxon>
        <taxon>Streptomyces</taxon>
    </lineage>
</organism>
<dbReference type="AlphaFoldDB" id="A0A1I2LS59"/>
<proteinExistence type="predicted"/>
<sequence length="66" mass="7083">MEPSTTDATSVQHSAATLRPRRQTSQGSFDPRAIPVAPHTPDGEIPARTGGYLFALLPGPTRREGR</sequence>
<evidence type="ECO:0000256" key="1">
    <source>
        <dbReference type="SAM" id="MobiDB-lite"/>
    </source>
</evidence>
<dbReference type="Proteomes" id="UP000181942">
    <property type="component" value="Unassembled WGS sequence"/>
</dbReference>
<feature type="compositionally biased region" description="Polar residues" evidence="1">
    <location>
        <begin position="1"/>
        <end position="15"/>
    </location>
</feature>
<dbReference type="EMBL" id="FONR01000012">
    <property type="protein sequence ID" value="SFF81438.1"/>
    <property type="molecule type" value="Genomic_DNA"/>
</dbReference>
<protein>
    <submittedName>
        <fullName evidence="2">Uncharacterized protein</fullName>
    </submittedName>
</protein>
<feature type="region of interest" description="Disordered" evidence="1">
    <location>
        <begin position="1"/>
        <end position="50"/>
    </location>
</feature>
<evidence type="ECO:0000313" key="2">
    <source>
        <dbReference type="EMBL" id="SFF81438.1"/>
    </source>
</evidence>
<reference evidence="2 3" key="1">
    <citation type="submission" date="2016-10" db="EMBL/GenBank/DDBJ databases">
        <authorList>
            <person name="de Groot N.N."/>
        </authorList>
    </citation>
    <scope>NUCLEOTIDE SEQUENCE [LARGE SCALE GENOMIC DNA]</scope>
    <source>
        <strain evidence="2 3">OK461</strain>
    </source>
</reference>